<organism evidence="4 5">
    <name type="scientific">Plasmodium ovale wallikeri</name>
    <dbReference type="NCBI Taxonomy" id="864142"/>
    <lineage>
        <taxon>Eukaryota</taxon>
        <taxon>Sar</taxon>
        <taxon>Alveolata</taxon>
        <taxon>Apicomplexa</taxon>
        <taxon>Aconoidasida</taxon>
        <taxon>Haemosporida</taxon>
        <taxon>Plasmodiidae</taxon>
        <taxon>Plasmodium</taxon>
        <taxon>Plasmodium (Plasmodium)</taxon>
    </lineage>
</organism>
<keyword evidence="2" id="KW-0812">Transmembrane</keyword>
<keyword evidence="1" id="KW-0175">Coiled coil</keyword>
<dbReference type="Proteomes" id="UP000078550">
    <property type="component" value="Unassembled WGS sequence"/>
</dbReference>
<evidence type="ECO:0000256" key="2">
    <source>
        <dbReference type="SAM" id="Phobius"/>
    </source>
</evidence>
<evidence type="ECO:0000313" key="5">
    <source>
        <dbReference type="Proteomes" id="UP000078550"/>
    </source>
</evidence>
<proteinExistence type="predicted"/>
<reference evidence="4" key="1">
    <citation type="submission" date="2016-05" db="EMBL/GenBank/DDBJ databases">
        <authorList>
            <person name="Lavstsen T."/>
            <person name="Jespersen J.S."/>
        </authorList>
    </citation>
    <scope>NUCLEOTIDE SEQUENCE [LARGE SCALE GENOMIC DNA]</scope>
</reference>
<evidence type="ECO:0000313" key="6">
    <source>
        <dbReference type="Proteomes" id="UP000078555"/>
    </source>
</evidence>
<dbReference type="AlphaFoldDB" id="A0A1A8YNW3"/>
<feature type="transmembrane region" description="Helical" evidence="2">
    <location>
        <begin position="495"/>
        <end position="513"/>
    </location>
</feature>
<dbReference type="PANTHER" id="PTHR36489">
    <property type="entry name" value="PROTEIN-COUPLED RECEPTOR GPR1, PUTATIVE-RELATED"/>
    <property type="match status" value="1"/>
</dbReference>
<feature type="transmembrane region" description="Helical" evidence="2">
    <location>
        <begin position="27"/>
        <end position="51"/>
    </location>
</feature>
<evidence type="ECO:0000313" key="4">
    <source>
        <dbReference type="EMBL" id="SBT33285.1"/>
    </source>
</evidence>
<evidence type="ECO:0000313" key="3">
    <source>
        <dbReference type="EMBL" id="SBT32830.1"/>
    </source>
</evidence>
<feature type="transmembrane region" description="Helical" evidence="2">
    <location>
        <begin position="597"/>
        <end position="619"/>
    </location>
</feature>
<reference evidence="5 6" key="2">
    <citation type="submission" date="2016-05" db="EMBL/GenBank/DDBJ databases">
        <authorList>
            <person name="Naeem Raeece"/>
        </authorList>
    </citation>
    <scope>NUCLEOTIDE SEQUENCE [LARGE SCALE GENOMIC DNA]</scope>
</reference>
<feature type="coiled-coil region" evidence="1">
    <location>
        <begin position="965"/>
        <end position="1013"/>
    </location>
</feature>
<feature type="transmembrane region" description="Helical" evidence="2">
    <location>
        <begin position="467"/>
        <end position="489"/>
    </location>
</feature>
<dbReference type="EMBL" id="FLRD01000045">
    <property type="protein sequence ID" value="SBT32830.1"/>
    <property type="molecule type" value="Genomic_DNA"/>
</dbReference>
<sequence length="1071" mass="127269">MKENEILELERIRNEILKKKKKYDYSYVLYIVLLVTHLFLFIKIVSIYYTYNNDDFVDCFNQSFSHFVKSEYLSENNVATIQSNLPKITNMCNYKKIRYTSSGANRLGNSLLFYNKGANTYIDYTIAFHKLLSSEIFQVQTSMSITHYYHWEEWTQHLALSIVTFAIIYRDWAIKEKLKNTLHVCIAIPFHTNILYQQFVGDKKWNSYFKSVYTFSDSSKYKNEFIYSFSFTLIYHFFFIPMIIILSSATTFLIIHKNSDIFNVKAIKNPLWDRLKKYVFFLKEEKYLVRDEIDIEKNANKNGENIHEESGESYEAYEQYEEKSFDTLVSPSEYFDFLNGVMINNIMRNKKNLGNKKVYDLEANFSGHDIFMYENFFHVFPYDIYIALRNGHTEERELDQHKDLFDYPHEGIQCYDAYSILYSFENNLLVLINTSFNAEKNGQFRKGKEIFVHEMSRFDSSEYTSKLVILISLLIVTAAYFVVIMYMLYYVRNKYFLTFFGFFFLICIFFFTFNFMTLKSLRYSCDYIDQIKKKNISDTFNLNKLGKFKTLIQDLLSIKVCKFYESSTISEINKNFLTWVMLFYHIQANEKISAYQFVITFVFFFFLYYITSIYLYIFLKKSEHVVKVKLDKNDDPLYLPFDDMDIDDHDVLLYFKSVLYSIDKIFEKIRILKEKYKISQVINQQIQWYNNYCYQRTIQNNFLNVQKQLRNSYEHNRNVMQDGQFVNLRDSCYGAVVSGQENQHRDENGKGVSTHKVGGYAVDKSADGVKEIGNLENYDHVHNKIGDYPMDGRMAKGKSANEQMVNEQVMKNRHGINMESDTVEELKNSKSCVNSVFVEKDNMSKEARYYNDLEIVTKAENMFFFFTKLMNEKYDFHFLHDEDEENVQSGCFHESSKRKQKRKAALVSFLKKGMQDKSALSRREKVKKKKRSVLKKMLTSLYSDIGYIENIKITYTYILFLKIKRHILLKKIDELQYAKRELKSEYQNKVLYKNHLFNLRKKLSEQRENLEKSIIIGNKLKSTIIHVIEDGVFYKREDVKSDTKQESLLIEEAKCEGGVFGEPILPDGNEE</sequence>
<name>A0A1A8YNW3_PLAOA</name>
<keyword evidence="6" id="KW-1185">Reference proteome</keyword>
<dbReference type="Proteomes" id="UP000078555">
    <property type="component" value="Unassembled WGS sequence"/>
</dbReference>
<keyword evidence="2" id="KW-0472">Membrane</keyword>
<gene>
    <name evidence="3" type="ORF">POVWA1_014030</name>
    <name evidence="4" type="ORF">POVWA2_013900</name>
</gene>
<keyword evidence="2" id="KW-1133">Transmembrane helix</keyword>
<feature type="transmembrane region" description="Helical" evidence="2">
    <location>
        <begin position="233"/>
        <end position="255"/>
    </location>
</feature>
<accession>A0A1A8YNW3</accession>
<protein>
    <submittedName>
        <fullName evidence="4">Uncharacterized protein</fullName>
    </submittedName>
</protein>
<dbReference type="EMBL" id="FLRE01000056">
    <property type="protein sequence ID" value="SBT33285.1"/>
    <property type="molecule type" value="Genomic_DNA"/>
</dbReference>
<dbReference type="PANTHER" id="PTHR36489:SF1">
    <property type="entry name" value="G-PROTEIN COUPLED RECEPTORS FAMILY 1 PROFILE DOMAIN-CONTAINING PROTEIN"/>
    <property type="match status" value="1"/>
</dbReference>
<evidence type="ECO:0000256" key="1">
    <source>
        <dbReference type="SAM" id="Coils"/>
    </source>
</evidence>